<sequence>DELKNYQLLCYAPSRYPIPMHLETSFRFQMKERTVRRDQCKRFWKNTTQGIFLILCLGWFFLKMYQSYNELISQHVGTQVQLVGNREVDPPAITICRPSTLTYSAKALKAHGLYVGKEETIEGMERVEENNELMRDVLESAWIPHDELNNGFALFDEVAFINYGYYGDKAIWINSSLTSENSPFVYWHSILHPYYGQCQSLIVKKDILADLRSSLSLIQIHFMQDIMEASIPSWLIFLHTPNAFGHQMEVLRIFTGRLYEFDVEPKIIKHVSRVNKPCNDEIDYKMEECLFQCLEVEYIKKYGCRSPKIAITGNASQGVLDCTSKDYRNIYPDINSDEMVLGLSELVAEIQVEDFQRDVCKCLPPCEQHSVTSGVNKDENLFESLDIGASTVNLKMPNTVHVYSEYVTYSELQFTSDFGGFLGLFMGLSLYSLHDFINIFIDFGIDMIPH</sequence>
<keyword evidence="11 12" id="KW-0407">Ion channel</keyword>
<evidence type="ECO:0000256" key="7">
    <source>
        <dbReference type="ARBA" id="ARBA00023053"/>
    </source>
</evidence>
<keyword evidence="9 13" id="KW-0472">Membrane</keyword>
<evidence type="ECO:0000256" key="3">
    <source>
        <dbReference type="ARBA" id="ARBA00022448"/>
    </source>
</evidence>
<dbReference type="Proteomes" id="UP000318571">
    <property type="component" value="Chromosome 12"/>
</dbReference>
<evidence type="ECO:0000256" key="8">
    <source>
        <dbReference type="ARBA" id="ARBA00023065"/>
    </source>
</evidence>
<reference evidence="14 15" key="1">
    <citation type="journal article" date="2018" name="Nat. Ecol. Evol.">
        <title>Genomic signatures of mitonuclear coevolution across populations of Tigriopus californicus.</title>
        <authorList>
            <person name="Barreto F.S."/>
            <person name="Watson E.T."/>
            <person name="Lima T.G."/>
            <person name="Willett C.S."/>
            <person name="Edmands S."/>
            <person name="Li W."/>
            <person name="Burton R.S."/>
        </authorList>
    </citation>
    <scope>NUCLEOTIDE SEQUENCE [LARGE SCALE GENOMIC DNA]</scope>
    <source>
        <strain evidence="14 15">San Diego</strain>
    </source>
</reference>
<keyword evidence="10 12" id="KW-0739">Sodium transport</keyword>
<evidence type="ECO:0000256" key="12">
    <source>
        <dbReference type="RuleBase" id="RU000679"/>
    </source>
</evidence>
<dbReference type="PRINTS" id="PR01078">
    <property type="entry name" value="AMINACHANNEL"/>
</dbReference>
<evidence type="ECO:0000313" key="14">
    <source>
        <dbReference type="EMBL" id="TRY80996.1"/>
    </source>
</evidence>
<evidence type="ECO:0000256" key="5">
    <source>
        <dbReference type="ARBA" id="ARBA00022692"/>
    </source>
</evidence>
<evidence type="ECO:0000256" key="1">
    <source>
        <dbReference type="ARBA" id="ARBA00004141"/>
    </source>
</evidence>
<evidence type="ECO:0000256" key="6">
    <source>
        <dbReference type="ARBA" id="ARBA00022989"/>
    </source>
</evidence>
<evidence type="ECO:0000256" key="9">
    <source>
        <dbReference type="ARBA" id="ARBA00023136"/>
    </source>
</evidence>
<keyword evidence="15" id="KW-1185">Reference proteome</keyword>
<comment type="subcellular location">
    <subcellularLocation>
        <location evidence="1">Membrane</location>
        <topology evidence="1">Multi-pass membrane protein</topology>
    </subcellularLocation>
</comment>
<dbReference type="PANTHER" id="PTHR11690">
    <property type="entry name" value="AMILORIDE-SENSITIVE SODIUM CHANNEL-RELATED"/>
    <property type="match status" value="1"/>
</dbReference>
<keyword evidence="7" id="KW-0915">Sodium</keyword>
<feature type="transmembrane region" description="Helical" evidence="13">
    <location>
        <begin position="43"/>
        <end position="62"/>
    </location>
</feature>
<organism evidence="14 15">
    <name type="scientific">Tigriopus californicus</name>
    <name type="common">Marine copepod</name>
    <dbReference type="NCBI Taxonomy" id="6832"/>
    <lineage>
        <taxon>Eukaryota</taxon>
        <taxon>Metazoa</taxon>
        <taxon>Ecdysozoa</taxon>
        <taxon>Arthropoda</taxon>
        <taxon>Crustacea</taxon>
        <taxon>Multicrustacea</taxon>
        <taxon>Hexanauplia</taxon>
        <taxon>Copepoda</taxon>
        <taxon>Harpacticoida</taxon>
        <taxon>Harpacticidae</taxon>
        <taxon>Tigriopus</taxon>
    </lineage>
</organism>
<dbReference type="AlphaFoldDB" id="A0A553PTK2"/>
<dbReference type="InterPro" id="IPR001873">
    <property type="entry name" value="ENaC"/>
</dbReference>
<evidence type="ECO:0000256" key="10">
    <source>
        <dbReference type="ARBA" id="ARBA00023201"/>
    </source>
</evidence>
<protein>
    <submittedName>
        <fullName evidence="14">Uncharacterized protein</fullName>
    </submittedName>
</protein>
<dbReference type="GO" id="GO:0005886">
    <property type="term" value="C:plasma membrane"/>
    <property type="evidence" value="ECO:0007669"/>
    <property type="project" value="TreeGrafter"/>
</dbReference>
<evidence type="ECO:0000313" key="15">
    <source>
        <dbReference type="Proteomes" id="UP000318571"/>
    </source>
</evidence>
<evidence type="ECO:0000256" key="13">
    <source>
        <dbReference type="SAM" id="Phobius"/>
    </source>
</evidence>
<comment type="caution">
    <text evidence="14">The sequence shown here is derived from an EMBL/GenBank/DDBJ whole genome shotgun (WGS) entry which is preliminary data.</text>
</comment>
<proteinExistence type="inferred from homology"/>
<evidence type="ECO:0000256" key="2">
    <source>
        <dbReference type="ARBA" id="ARBA00007193"/>
    </source>
</evidence>
<keyword evidence="6 13" id="KW-1133">Transmembrane helix</keyword>
<dbReference type="EMBL" id="VCGU01000001">
    <property type="protein sequence ID" value="TRY80996.1"/>
    <property type="molecule type" value="Genomic_DNA"/>
</dbReference>
<comment type="similarity">
    <text evidence="2 12">Belongs to the amiloride-sensitive sodium channel (TC 1.A.6) family.</text>
</comment>
<keyword evidence="8 12" id="KW-0406">Ion transport</keyword>
<keyword evidence="4 12" id="KW-0894">Sodium channel</keyword>
<evidence type="ECO:0000256" key="11">
    <source>
        <dbReference type="ARBA" id="ARBA00023303"/>
    </source>
</evidence>
<feature type="non-terminal residue" evidence="14">
    <location>
        <position position="1"/>
    </location>
</feature>
<keyword evidence="3 12" id="KW-0813">Transport</keyword>
<dbReference type="Gene3D" id="1.10.287.770">
    <property type="entry name" value="YojJ-like"/>
    <property type="match status" value="1"/>
</dbReference>
<name>A0A553PTK2_TIGCA</name>
<keyword evidence="5 12" id="KW-0812">Transmembrane</keyword>
<dbReference type="GO" id="GO:0015280">
    <property type="term" value="F:ligand-gated sodium channel activity"/>
    <property type="evidence" value="ECO:0007669"/>
    <property type="project" value="TreeGrafter"/>
</dbReference>
<dbReference type="Pfam" id="PF00858">
    <property type="entry name" value="ASC"/>
    <property type="match status" value="1"/>
</dbReference>
<gene>
    <name evidence="14" type="ORF">TCAL_08855</name>
</gene>
<evidence type="ECO:0000256" key="4">
    <source>
        <dbReference type="ARBA" id="ARBA00022461"/>
    </source>
</evidence>
<accession>A0A553PTK2</accession>
<dbReference type="PANTHER" id="PTHR11690:SF248">
    <property type="entry name" value="PICKPOCKET 17, ISOFORM A"/>
    <property type="match status" value="1"/>
</dbReference>